<gene>
    <name evidence="7" type="ORF">H8L47_05515</name>
</gene>
<keyword evidence="5 6" id="KW-0472">Membrane</keyword>
<sequence length="247" mass="26840">MAVIFAGFISLGTWQVLRLQWKLDLIERVEQRVHAAPVPIPGFSVWPNINASADEYRHVQASGVFLHEKTVLTQATTELGGGFWVMTPLAIADGATILINRGYIPEKMAASYRASSGKDRLATLDASSIQVTGLLRMTEPGGGFLRKNDPAGNRWYSRDVNAIATAIGLTRAAPFFIDADAGPDNNKLGTQQNGALANTPVAGLTVIHFHNNHLIYAIVWFLLAAMTAAAWVYVIRHRNNTSTSNEG</sequence>
<evidence type="ECO:0000256" key="3">
    <source>
        <dbReference type="ARBA" id="ARBA00022692"/>
    </source>
</evidence>
<dbReference type="Pfam" id="PF02104">
    <property type="entry name" value="SURF1"/>
    <property type="match status" value="1"/>
</dbReference>
<comment type="subcellular location">
    <subcellularLocation>
        <location evidence="6">Cell membrane</location>
        <topology evidence="6">Multi-pass membrane protein</topology>
    </subcellularLocation>
    <subcellularLocation>
        <location evidence="1">Membrane</location>
    </subcellularLocation>
</comment>
<dbReference type="InterPro" id="IPR045214">
    <property type="entry name" value="Surf1/Surf4"/>
</dbReference>
<comment type="caution">
    <text evidence="6">Lacks conserved residue(s) required for the propagation of feature annotation.</text>
</comment>
<evidence type="ECO:0000256" key="1">
    <source>
        <dbReference type="ARBA" id="ARBA00004370"/>
    </source>
</evidence>
<evidence type="ECO:0000256" key="5">
    <source>
        <dbReference type="ARBA" id="ARBA00023136"/>
    </source>
</evidence>
<accession>A0ABR6Z5T9</accession>
<dbReference type="Proteomes" id="UP000646911">
    <property type="component" value="Unassembled WGS sequence"/>
</dbReference>
<evidence type="ECO:0000313" key="8">
    <source>
        <dbReference type="Proteomes" id="UP000646911"/>
    </source>
</evidence>
<organism evidence="7 8">
    <name type="scientific">Undibacterium umbellatum</name>
    <dbReference type="NCBI Taxonomy" id="2762300"/>
    <lineage>
        <taxon>Bacteria</taxon>
        <taxon>Pseudomonadati</taxon>
        <taxon>Pseudomonadota</taxon>
        <taxon>Betaproteobacteria</taxon>
        <taxon>Burkholderiales</taxon>
        <taxon>Oxalobacteraceae</taxon>
        <taxon>Undibacterium</taxon>
    </lineage>
</organism>
<proteinExistence type="inferred from homology"/>
<dbReference type="CDD" id="cd06662">
    <property type="entry name" value="SURF1"/>
    <property type="match status" value="1"/>
</dbReference>
<name>A0ABR6Z5T9_9BURK</name>
<protein>
    <recommendedName>
        <fullName evidence="6">SURF1-like protein</fullName>
    </recommendedName>
</protein>
<dbReference type="InterPro" id="IPR002994">
    <property type="entry name" value="Surf1/Shy1"/>
</dbReference>
<feature type="transmembrane region" description="Helical" evidence="6">
    <location>
        <begin position="214"/>
        <end position="235"/>
    </location>
</feature>
<keyword evidence="4 6" id="KW-1133">Transmembrane helix</keyword>
<dbReference type="EMBL" id="JACOFX010000002">
    <property type="protein sequence ID" value="MBC3907013.1"/>
    <property type="molecule type" value="Genomic_DNA"/>
</dbReference>
<dbReference type="PANTHER" id="PTHR23427:SF2">
    <property type="entry name" value="SURFEIT LOCUS PROTEIN 1"/>
    <property type="match status" value="1"/>
</dbReference>
<dbReference type="PROSITE" id="PS50895">
    <property type="entry name" value="SURF1"/>
    <property type="match status" value="1"/>
</dbReference>
<keyword evidence="8" id="KW-1185">Reference proteome</keyword>
<evidence type="ECO:0000256" key="2">
    <source>
        <dbReference type="ARBA" id="ARBA00007165"/>
    </source>
</evidence>
<reference evidence="7 8" key="1">
    <citation type="submission" date="2020-08" db="EMBL/GenBank/DDBJ databases">
        <title>Novel species isolated from subtropical streams in China.</title>
        <authorList>
            <person name="Lu H."/>
        </authorList>
    </citation>
    <scope>NUCLEOTIDE SEQUENCE [LARGE SCALE GENOMIC DNA]</scope>
    <source>
        <strain evidence="7 8">NL8W</strain>
    </source>
</reference>
<comment type="caution">
    <text evidence="7">The sequence shown here is derived from an EMBL/GenBank/DDBJ whole genome shotgun (WGS) entry which is preliminary data.</text>
</comment>
<comment type="similarity">
    <text evidence="2 6">Belongs to the SURF1 family.</text>
</comment>
<evidence type="ECO:0000256" key="4">
    <source>
        <dbReference type="ARBA" id="ARBA00022989"/>
    </source>
</evidence>
<dbReference type="PANTHER" id="PTHR23427">
    <property type="entry name" value="SURFEIT LOCUS PROTEIN"/>
    <property type="match status" value="1"/>
</dbReference>
<evidence type="ECO:0000313" key="7">
    <source>
        <dbReference type="EMBL" id="MBC3907013.1"/>
    </source>
</evidence>
<keyword evidence="3 6" id="KW-0812">Transmembrane</keyword>
<keyword evidence="6" id="KW-1003">Cell membrane</keyword>
<evidence type="ECO:0000256" key="6">
    <source>
        <dbReference type="RuleBase" id="RU363076"/>
    </source>
</evidence>